<sequence>MYQVPQTTDAAVEVEITELVQKGCLLNAKLTVSSSSSLTFTEKTSRELVINDAVAFQVRLVVVQIKSHYTTTYNNLLFVKFTKSRLDDDLNYTILFNCADFNVTQTFTTDNGTWHLVHQNKTDKHILSFNVSVEMHLKENASPYAALHDDTELTDFELRGKDGSVRVHRTVLAAASPVLRRMMSGAWREASEGHVDVSGTSRATLEHLKNYIYLHELPQTGLEQLLLLSCYYMMPELERRCVDMLVRDLDSRNACDLIQFAAKNNVTRLLLAVLECVQSGAISVSEIRDHLGERDETKDE</sequence>
<protein>
    <recommendedName>
        <fullName evidence="1">BTB domain-containing protein</fullName>
    </recommendedName>
</protein>
<reference evidence="2" key="1">
    <citation type="submission" date="2023-03" db="EMBL/GenBank/DDBJ databases">
        <title>Chromosome-level genomes of two armyworms, Mythimna separata and Mythimna loreyi, provide insights into the biosynthesis and reception of sex pheromones.</title>
        <authorList>
            <person name="Zhao H."/>
        </authorList>
    </citation>
    <scope>NUCLEOTIDE SEQUENCE</scope>
    <source>
        <strain evidence="2">BeijingLab</strain>
        <tissue evidence="2">Pupa</tissue>
    </source>
</reference>
<dbReference type="Proteomes" id="UP001231518">
    <property type="component" value="Chromosome 18"/>
</dbReference>
<dbReference type="AlphaFoldDB" id="A0AAD7YIL3"/>
<organism evidence="2 3">
    <name type="scientific">Mythimna separata</name>
    <name type="common">Oriental armyworm</name>
    <name type="synonym">Pseudaletia separata</name>
    <dbReference type="NCBI Taxonomy" id="271217"/>
    <lineage>
        <taxon>Eukaryota</taxon>
        <taxon>Metazoa</taxon>
        <taxon>Ecdysozoa</taxon>
        <taxon>Arthropoda</taxon>
        <taxon>Hexapoda</taxon>
        <taxon>Insecta</taxon>
        <taxon>Pterygota</taxon>
        <taxon>Neoptera</taxon>
        <taxon>Endopterygota</taxon>
        <taxon>Lepidoptera</taxon>
        <taxon>Glossata</taxon>
        <taxon>Ditrysia</taxon>
        <taxon>Noctuoidea</taxon>
        <taxon>Noctuidae</taxon>
        <taxon>Noctuinae</taxon>
        <taxon>Hadenini</taxon>
        <taxon>Mythimna</taxon>
    </lineage>
</organism>
<dbReference type="Pfam" id="PF00651">
    <property type="entry name" value="BTB"/>
    <property type="match status" value="1"/>
</dbReference>
<name>A0AAD7YIL3_MYTSE</name>
<keyword evidence="3" id="KW-1185">Reference proteome</keyword>
<evidence type="ECO:0000259" key="1">
    <source>
        <dbReference type="PROSITE" id="PS50097"/>
    </source>
</evidence>
<evidence type="ECO:0000313" key="3">
    <source>
        <dbReference type="Proteomes" id="UP001231518"/>
    </source>
</evidence>
<dbReference type="CDD" id="cd18186">
    <property type="entry name" value="BTB_POZ_ZBTB_KLHL-like"/>
    <property type="match status" value="1"/>
</dbReference>
<gene>
    <name evidence="2" type="ORF">PYW07_005617</name>
</gene>
<proteinExistence type="predicted"/>
<dbReference type="PROSITE" id="PS50097">
    <property type="entry name" value="BTB"/>
    <property type="match status" value="1"/>
</dbReference>
<evidence type="ECO:0000313" key="2">
    <source>
        <dbReference type="EMBL" id="KAJ8717687.1"/>
    </source>
</evidence>
<dbReference type="SUPFAM" id="SSF54695">
    <property type="entry name" value="POZ domain"/>
    <property type="match status" value="1"/>
</dbReference>
<dbReference type="InterPro" id="IPR000210">
    <property type="entry name" value="BTB/POZ_dom"/>
</dbReference>
<dbReference type="InterPro" id="IPR011333">
    <property type="entry name" value="SKP1/BTB/POZ_sf"/>
</dbReference>
<feature type="domain" description="BTB" evidence="1">
    <location>
        <begin position="154"/>
        <end position="221"/>
    </location>
</feature>
<dbReference type="SMART" id="SM00225">
    <property type="entry name" value="BTB"/>
    <property type="match status" value="1"/>
</dbReference>
<comment type="caution">
    <text evidence="2">The sequence shown here is derived from an EMBL/GenBank/DDBJ whole genome shotgun (WGS) entry which is preliminary data.</text>
</comment>
<dbReference type="Gene3D" id="3.30.710.10">
    <property type="entry name" value="Potassium Channel Kv1.1, Chain A"/>
    <property type="match status" value="1"/>
</dbReference>
<dbReference type="EMBL" id="JARGEI010000016">
    <property type="protein sequence ID" value="KAJ8717687.1"/>
    <property type="molecule type" value="Genomic_DNA"/>
</dbReference>
<dbReference type="PANTHER" id="PTHR24413">
    <property type="entry name" value="SPECKLE-TYPE POZ PROTEIN"/>
    <property type="match status" value="1"/>
</dbReference>
<accession>A0AAD7YIL3</accession>